<feature type="transmembrane region" description="Helical" evidence="1">
    <location>
        <begin position="25"/>
        <end position="45"/>
    </location>
</feature>
<name>A0A4U3KVG9_9BACT</name>
<evidence type="ECO:0000256" key="1">
    <source>
        <dbReference type="SAM" id="Phobius"/>
    </source>
</evidence>
<gene>
    <name evidence="2" type="ORF">FC093_17315</name>
</gene>
<keyword evidence="1" id="KW-0812">Transmembrane</keyword>
<dbReference type="Pfam" id="PF13571">
    <property type="entry name" value="DUF4133"/>
    <property type="match status" value="1"/>
</dbReference>
<sequence>MGNTIYTINKGVNKPLEFNGLKAQYIWYLAGGLVGLLILFSIMYIAGLNAYLSVLTGLSLGALLFYYVYKLNNKYGQFGWMQRKAKRSIPERLKSRSRKFLIQH</sequence>
<reference evidence="2 3" key="1">
    <citation type="submission" date="2019-05" db="EMBL/GenBank/DDBJ databases">
        <title>Panacibacter sp. strain 17mud1-8 Genome sequencing and assembly.</title>
        <authorList>
            <person name="Chhetri G."/>
        </authorList>
    </citation>
    <scope>NUCLEOTIDE SEQUENCE [LARGE SCALE GENOMIC DNA]</scope>
    <source>
        <strain evidence="2 3">17mud1-8</strain>
    </source>
</reference>
<accession>A0A4U3KVG9</accession>
<evidence type="ECO:0000313" key="3">
    <source>
        <dbReference type="Proteomes" id="UP000305848"/>
    </source>
</evidence>
<dbReference type="RefSeq" id="WP_137263074.1">
    <property type="nucleotide sequence ID" value="NZ_SZQL01000015.1"/>
</dbReference>
<organism evidence="2 3">
    <name type="scientific">Ilyomonas limi</name>
    <dbReference type="NCBI Taxonomy" id="2575867"/>
    <lineage>
        <taxon>Bacteria</taxon>
        <taxon>Pseudomonadati</taxon>
        <taxon>Bacteroidota</taxon>
        <taxon>Chitinophagia</taxon>
        <taxon>Chitinophagales</taxon>
        <taxon>Chitinophagaceae</taxon>
        <taxon>Ilyomonas</taxon>
    </lineage>
</organism>
<comment type="caution">
    <text evidence="2">The sequence shown here is derived from an EMBL/GenBank/DDBJ whole genome shotgun (WGS) entry which is preliminary data.</text>
</comment>
<keyword evidence="1" id="KW-0472">Membrane</keyword>
<proteinExistence type="predicted"/>
<keyword evidence="1" id="KW-1133">Transmembrane helix</keyword>
<dbReference type="InterPro" id="IPR025407">
    <property type="entry name" value="DUF4133"/>
</dbReference>
<feature type="transmembrane region" description="Helical" evidence="1">
    <location>
        <begin position="51"/>
        <end position="69"/>
    </location>
</feature>
<protein>
    <submittedName>
        <fullName evidence="2">DUF4133 domain-containing protein</fullName>
    </submittedName>
</protein>
<keyword evidence="3" id="KW-1185">Reference proteome</keyword>
<dbReference type="EMBL" id="SZQL01000015">
    <property type="protein sequence ID" value="TKK66342.1"/>
    <property type="molecule type" value="Genomic_DNA"/>
</dbReference>
<evidence type="ECO:0000313" key="2">
    <source>
        <dbReference type="EMBL" id="TKK66342.1"/>
    </source>
</evidence>
<dbReference type="OrthoDB" id="1273979at2"/>
<dbReference type="Proteomes" id="UP000305848">
    <property type="component" value="Unassembled WGS sequence"/>
</dbReference>
<dbReference type="AlphaFoldDB" id="A0A4U3KVG9"/>